<keyword evidence="1" id="KW-1133">Transmembrane helix</keyword>
<dbReference type="EMBL" id="UINC01108516">
    <property type="protein sequence ID" value="SVC74676.1"/>
    <property type="molecule type" value="Genomic_DNA"/>
</dbReference>
<evidence type="ECO:0000313" key="2">
    <source>
        <dbReference type="EMBL" id="SVC74676.1"/>
    </source>
</evidence>
<keyword evidence="1" id="KW-0812">Transmembrane</keyword>
<feature type="transmembrane region" description="Helical" evidence="1">
    <location>
        <begin position="27"/>
        <end position="48"/>
    </location>
</feature>
<gene>
    <name evidence="2" type="ORF">METZ01_LOCUS327530</name>
</gene>
<proteinExistence type="predicted"/>
<sequence>MIGRLLSSQNNQSAKPFKEWIRLIHRYLAFVLSLVFLVWFLSGFVMMYKDFPSLSPNESRTLRKPLSSSEVRLLPHIAQVQSGITSSLLSVRSGMVSDRPV</sequence>
<keyword evidence="1" id="KW-0472">Membrane</keyword>
<evidence type="ECO:0008006" key="3">
    <source>
        <dbReference type="Google" id="ProtNLM"/>
    </source>
</evidence>
<evidence type="ECO:0000256" key="1">
    <source>
        <dbReference type="SAM" id="Phobius"/>
    </source>
</evidence>
<name>A0A382PN48_9ZZZZ</name>
<reference evidence="2" key="1">
    <citation type="submission" date="2018-05" db="EMBL/GenBank/DDBJ databases">
        <authorList>
            <person name="Lanie J.A."/>
            <person name="Ng W.-L."/>
            <person name="Kazmierczak K.M."/>
            <person name="Andrzejewski T.M."/>
            <person name="Davidsen T.M."/>
            <person name="Wayne K.J."/>
            <person name="Tettelin H."/>
            <person name="Glass J.I."/>
            <person name="Rusch D."/>
            <person name="Podicherti R."/>
            <person name="Tsui H.-C.T."/>
            <person name="Winkler M.E."/>
        </authorList>
    </citation>
    <scope>NUCLEOTIDE SEQUENCE</scope>
</reference>
<feature type="non-terminal residue" evidence="2">
    <location>
        <position position="101"/>
    </location>
</feature>
<accession>A0A382PN48</accession>
<organism evidence="2">
    <name type="scientific">marine metagenome</name>
    <dbReference type="NCBI Taxonomy" id="408172"/>
    <lineage>
        <taxon>unclassified sequences</taxon>
        <taxon>metagenomes</taxon>
        <taxon>ecological metagenomes</taxon>
    </lineage>
</organism>
<dbReference type="AlphaFoldDB" id="A0A382PN48"/>
<protein>
    <recommendedName>
        <fullName evidence="3">PepSY domain-containing protein</fullName>
    </recommendedName>
</protein>